<comment type="caution">
    <text evidence="2">The sequence shown here is derived from an EMBL/GenBank/DDBJ whole genome shotgun (WGS) entry which is preliminary data.</text>
</comment>
<dbReference type="InterPro" id="IPR021354">
    <property type="entry name" value="DUF2975"/>
</dbReference>
<dbReference type="EMBL" id="JAMZFV010000027">
    <property type="protein sequence ID" value="MCP1111264.1"/>
    <property type="molecule type" value="Genomic_DNA"/>
</dbReference>
<dbReference type="Pfam" id="PF11188">
    <property type="entry name" value="DUF2975"/>
    <property type="match status" value="1"/>
</dbReference>
<keyword evidence="1" id="KW-0472">Membrane</keyword>
<evidence type="ECO:0000313" key="2">
    <source>
        <dbReference type="EMBL" id="MCP1111264.1"/>
    </source>
</evidence>
<dbReference type="RefSeq" id="WP_262070142.1">
    <property type="nucleotide sequence ID" value="NZ_JAMXOC010000027.1"/>
</dbReference>
<feature type="transmembrane region" description="Helical" evidence="1">
    <location>
        <begin position="117"/>
        <end position="141"/>
    </location>
</feature>
<feature type="transmembrane region" description="Helical" evidence="1">
    <location>
        <begin position="12"/>
        <end position="31"/>
    </location>
</feature>
<keyword evidence="3" id="KW-1185">Reference proteome</keyword>
<protein>
    <submittedName>
        <fullName evidence="2">DUF2975 domain-containing protein</fullName>
    </submittedName>
</protein>
<evidence type="ECO:0000256" key="1">
    <source>
        <dbReference type="SAM" id="Phobius"/>
    </source>
</evidence>
<sequence>MKYENLFLKLTIILMTLVTLFIFMVCGSALAKNMLGERTPDPLPYIGLEVLVGITAILFLGVLREGYKLLKLIDKRRAFSRESVTSLMVIKRIAFVIGLLYVLFLPALYFVAQYEDAPGIILMGAFAAGAAFVVMVFAAVLRRLLEQALEIKAENELTI</sequence>
<keyword evidence="1" id="KW-1133">Transmembrane helix</keyword>
<dbReference type="Proteomes" id="UP001523565">
    <property type="component" value="Unassembled WGS sequence"/>
</dbReference>
<feature type="transmembrane region" description="Helical" evidence="1">
    <location>
        <begin position="43"/>
        <end position="63"/>
    </location>
</feature>
<accession>A0ABT1EKN6</accession>
<evidence type="ECO:0000313" key="3">
    <source>
        <dbReference type="Proteomes" id="UP001523565"/>
    </source>
</evidence>
<proteinExistence type="predicted"/>
<keyword evidence="1" id="KW-0812">Transmembrane</keyword>
<feature type="transmembrane region" description="Helical" evidence="1">
    <location>
        <begin position="84"/>
        <end position="111"/>
    </location>
</feature>
<gene>
    <name evidence="2" type="ORF">NK118_13495</name>
</gene>
<name>A0ABT1EKN6_9FIRM</name>
<organism evidence="2 3">
    <name type="scientific">Ohessyouella blattaphilus</name>
    <dbReference type="NCBI Taxonomy" id="2949333"/>
    <lineage>
        <taxon>Bacteria</taxon>
        <taxon>Bacillati</taxon>
        <taxon>Bacillota</taxon>
        <taxon>Clostridia</taxon>
        <taxon>Lachnospirales</taxon>
        <taxon>Lachnospiraceae</taxon>
        <taxon>Ohessyouella</taxon>
    </lineage>
</organism>
<reference evidence="2 3" key="1">
    <citation type="journal article" date="2022" name="Genome Biol. Evol.">
        <title>Host diet, physiology and behaviors set the stage for Lachnospiraceae cladogenesis.</title>
        <authorList>
            <person name="Vera-Ponce De Leon A."/>
            <person name="Schneider M."/>
            <person name="Jahnes B.C."/>
            <person name="Sadowski V."/>
            <person name="Camuy-Velez L.A."/>
            <person name="Duan J."/>
            <person name="Sabree Z.L."/>
        </authorList>
    </citation>
    <scope>NUCLEOTIDE SEQUENCE [LARGE SCALE GENOMIC DNA]</scope>
    <source>
        <strain evidence="2 3">PAL227</strain>
    </source>
</reference>